<evidence type="ECO:0000313" key="2">
    <source>
        <dbReference type="EMBL" id="QPQ55927.1"/>
    </source>
</evidence>
<accession>A0A7T2LN85</accession>
<gene>
    <name evidence="2" type="ORF">IC614_04920</name>
</gene>
<keyword evidence="3" id="KW-1185">Reference proteome</keyword>
<evidence type="ECO:0000313" key="3">
    <source>
        <dbReference type="Proteomes" id="UP000594873"/>
    </source>
</evidence>
<dbReference type="EMBL" id="CP065592">
    <property type="protein sequence ID" value="QPQ55927.1"/>
    <property type="molecule type" value="Genomic_DNA"/>
</dbReference>
<reference evidence="2 3" key="1">
    <citation type="submission" date="2020-11" db="EMBL/GenBank/DDBJ databases">
        <title>Genome seq and assembly of Sphingosinicella sp.</title>
        <authorList>
            <person name="Chhetri G."/>
        </authorList>
    </citation>
    <scope>NUCLEOTIDE SEQUENCE [LARGE SCALE GENOMIC DNA]</scope>
    <source>
        <strain evidence="2 3">UDD2</strain>
    </source>
</reference>
<dbReference type="Proteomes" id="UP000594873">
    <property type="component" value="Chromosome"/>
</dbReference>
<dbReference type="AlphaFoldDB" id="A0A7T2LN85"/>
<dbReference type="Pfam" id="PF21834">
    <property type="entry name" value="DUF6894"/>
    <property type="match status" value="1"/>
</dbReference>
<protein>
    <recommendedName>
        <fullName evidence="1">DUF6894 domain-containing protein</fullName>
    </recommendedName>
</protein>
<sequence length="103" mass="11658">MPHYFFHLRDGDSLYRDLEGSDLPDLTAVRHSGTTLARTLIGVGVMEGSVPLDLQIEVHDEWSNVCWSLDFKDAVKVIPPKPATLRTEEILGSLPVRLRYRRA</sequence>
<organism evidence="2 3">
    <name type="scientific">Allosphingosinicella flava</name>
    <dbReference type="NCBI Taxonomy" id="2771430"/>
    <lineage>
        <taxon>Bacteria</taxon>
        <taxon>Pseudomonadati</taxon>
        <taxon>Pseudomonadota</taxon>
        <taxon>Alphaproteobacteria</taxon>
        <taxon>Sphingomonadales</taxon>
        <taxon>Sphingomonadaceae</taxon>
        <taxon>Allosphingosinicella</taxon>
    </lineage>
</organism>
<feature type="domain" description="DUF6894" evidence="1">
    <location>
        <begin position="3"/>
        <end position="71"/>
    </location>
</feature>
<dbReference type="RefSeq" id="WP_200972788.1">
    <property type="nucleotide sequence ID" value="NZ_CP065592.1"/>
</dbReference>
<name>A0A7T2LN85_9SPHN</name>
<proteinExistence type="predicted"/>
<dbReference type="InterPro" id="IPR054189">
    <property type="entry name" value="DUF6894"/>
</dbReference>
<dbReference type="KEGG" id="sflv:IC614_04920"/>
<evidence type="ECO:0000259" key="1">
    <source>
        <dbReference type="Pfam" id="PF21834"/>
    </source>
</evidence>